<dbReference type="RefSeq" id="WP_190131501.1">
    <property type="nucleotide sequence ID" value="NZ_BNBD01000010.1"/>
</dbReference>
<accession>A0A919B769</accession>
<dbReference type="InterPro" id="IPR055140">
    <property type="entry name" value="Thiolase_C_2"/>
</dbReference>
<name>A0A919B769_9ACTN</name>
<dbReference type="CDD" id="cd00829">
    <property type="entry name" value="SCP-x_thiolase"/>
    <property type="match status" value="1"/>
</dbReference>
<dbReference type="PANTHER" id="PTHR42870:SF1">
    <property type="entry name" value="NON-SPECIFIC LIPID-TRANSFER PROTEIN-LIKE 2"/>
    <property type="match status" value="1"/>
</dbReference>
<gene>
    <name evidence="2" type="primary">atoB</name>
    <name evidence="2" type="ORF">GCM10010218_45280</name>
</gene>
<dbReference type="Gene3D" id="3.40.47.10">
    <property type="match status" value="1"/>
</dbReference>
<dbReference type="NCBIfam" id="NF006180">
    <property type="entry name" value="PRK08313.1"/>
    <property type="match status" value="1"/>
</dbReference>
<reference evidence="2" key="2">
    <citation type="submission" date="2020-09" db="EMBL/GenBank/DDBJ databases">
        <authorList>
            <person name="Sun Q."/>
            <person name="Ohkuma M."/>
        </authorList>
    </citation>
    <scope>NUCLEOTIDE SEQUENCE</scope>
    <source>
        <strain evidence="2">JCM 4059</strain>
    </source>
</reference>
<dbReference type="Pfam" id="PF22691">
    <property type="entry name" value="Thiolase_C_1"/>
    <property type="match status" value="1"/>
</dbReference>
<sequence>MTKEPVAVTGIGQTRHAAARRDVSLPGLVREAARRALDDAGLDWPDVEAVVLGKAPDFFEGVMTPELCLADALGATGKPVLRVHTAGSVGGSTALVAASLVAARVHRTVLTVAYEKQSESNAMWALSLPVPFQPPLLAGAGGFFAPHVRAYIRRSGAPADTGALVAHKDRRNALLNPFAHLHEHDLTLEKVRSSPMLWDPIRYSETCPSSDGACAMVLTDRAGAARAPRPPAWLHGGAMRSEPTLFPGKYFVSPRAGRDCATDVYRQAGVTDPRHDIDVAELYVPFSWYEPMWLENLGFAEEGQGWRLTASGATALDGDLPVNPSGGVLSTNPIGASGMLRFAEAALQVRGLAGDHQVPGARRALGHAYGGGSQFFAMWLVGAEPPAT</sequence>
<dbReference type="InterPro" id="IPR016039">
    <property type="entry name" value="Thiolase-like"/>
</dbReference>
<protein>
    <submittedName>
        <fullName evidence="2">Acetyl-CoA acetyltransferase</fullName>
    </submittedName>
</protein>
<reference evidence="2" key="1">
    <citation type="journal article" date="2014" name="Int. J. Syst. Evol. Microbiol.">
        <title>Complete genome sequence of Corynebacterium casei LMG S-19264T (=DSM 44701T), isolated from a smear-ripened cheese.</title>
        <authorList>
            <consortium name="US DOE Joint Genome Institute (JGI-PGF)"/>
            <person name="Walter F."/>
            <person name="Albersmeier A."/>
            <person name="Kalinowski J."/>
            <person name="Ruckert C."/>
        </authorList>
    </citation>
    <scope>NUCLEOTIDE SEQUENCE</scope>
    <source>
        <strain evidence="2">JCM 4059</strain>
    </source>
</reference>
<dbReference type="InterPro" id="IPR002155">
    <property type="entry name" value="Thiolase"/>
</dbReference>
<dbReference type="EMBL" id="BNBD01000010">
    <property type="protein sequence ID" value="GHF58870.1"/>
    <property type="molecule type" value="Genomic_DNA"/>
</dbReference>
<dbReference type="GO" id="GO:0016747">
    <property type="term" value="F:acyltransferase activity, transferring groups other than amino-acyl groups"/>
    <property type="evidence" value="ECO:0007669"/>
    <property type="project" value="InterPro"/>
</dbReference>
<evidence type="ECO:0000313" key="3">
    <source>
        <dbReference type="Proteomes" id="UP000638313"/>
    </source>
</evidence>
<dbReference type="AlphaFoldDB" id="A0A919B769"/>
<dbReference type="Proteomes" id="UP000638313">
    <property type="component" value="Unassembled WGS sequence"/>
</dbReference>
<feature type="domain" description="Thiolase C-terminal" evidence="1">
    <location>
        <begin position="255"/>
        <end position="372"/>
    </location>
</feature>
<keyword evidence="3" id="KW-1185">Reference proteome</keyword>
<evidence type="ECO:0000259" key="1">
    <source>
        <dbReference type="Pfam" id="PF22691"/>
    </source>
</evidence>
<dbReference type="PANTHER" id="PTHR42870">
    <property type="entry name" value="ACETYL-COA C-ACETYLTRANSFERASE"/>
    <property type="match status" value="1"/>
</dbReference>
<dbReference type="SUPFAM" id="SSF53901">
    <property type="entry name" value="Thiolase-like"/>
    <property type="match status" value="1"/>
</dbReference>
<dbReference type="PIRSF" id="PIRSF000429">
    <property type="entry name" value="Ac-CoA_Ac_transf"/>
    <property type="match status" value="1"/>
</dbReference>
<evidence type="ECO:0000313" key="2">
    <source>
        <dbReference type="EMBL" id="GHF58870.1"/>
    </source>
</evidence>
<proteinExistence type="predicted"/>
<organism evidence="2 3">
    <name type="scientific">Streptomyces mashuensis</name>
    <dbReference type="NCBI Taxonomy" id="33904"/>
    <lineage>
        <taxon>Bacteria</taxon>
        <taxon>Bacillati</taxon>
        <taxon>Actinomycetota</taxon>
        <taxon>Actinomycetes</taxon>
        <taxon>Kitasatosporales</taxon>
        <taxon>Streptomycetaceae</taxon>
        <taxon>Streptomyces</taxon>
    </lineage>
</organism>
<comment type="caution">
    <text evidence="2">The sequence shown here is derived from an EMBL/GenBank/DDBJ whole genome shotgun (WGS) entry which is preliminary data.</text>
</comment>